<comment type="caution">
    <text evidence="1">The sequence shown here is derived from an EMBL/GenBank/DDBJ whole genome shotgun (WGS) entry which is preliminary data.</text>
</comment>
<sequence>MVGSSSNGMRVDVKERTKGMKGRRNIVFCKHSIANFSGNSTSVKDSSISSASTFVYGYIDLISILQHRLNHAKTDLASYGYPCVRLTHMFPLQGSQTVPNGSVADMEVLMLGVNDPTEALFAFVEGKGGVEKEGFEGKVSGK</sequence>
<proteinExistence type="predicted"/>
<evidence type="ECO:0000313" key="2">
    <source>
        <dbReference type="Proteomes" id="UP001603857"/>
    </source>
</evidence>
<reference evidence="1 2" key="1">
    <citation type="submission" date="2024-08" db="EMBL/GenBank/DDBJ databases">
        <title>Insights into the chromosomal genome structure of Flemingia macrophylla.</title>
        <authorList>
            <person name="Ding Y."/>
            <person name="Zhao Y."/>
            <person name="Bi W."/>
            <person name="Wu M."/>
            <person name="Zhao G."/>
            <person name="Gong Y."/>
            <person name="Li W."/>
            <person name="Zhang P."/>
        </authorList>
    </citation>
    <scope>NUCLEOTIDE SEQUENCE [LARGE SCALE GENOMIC DNA]</scope>
    <source>
        <strain evidence="1">DYQJB</strain>
        <tissue evidence="1">Leaf</tissue>
    </source>
</reference>
<protein>
    <submittedName>
        <fullName evidence="1">Uncharacterized protein</fullName>
    </submittedName>
</protein>
<dbReference type="Proteomes" id="UP001603857">
    <property type="component" value="Unassembled WGS sequence"/>
</dbReference>
<organism evidence="1 2">
    <name type="scientific">Flemingia macrophylla</name>
    <dbReference type="NCBI Taxonomy" id="520843"/>
    <lineage>
        <taxon>Eukaryota</taxon>
        <taxon>Viridiplantae</taxon>
        <taxon>Streptophyta</taxon>
        <taxon>Embryophyta</taxon>
        <taxon>Tracheophyta</taxon>
        <taxon>Spermatophyta</taxon>
        <taxon>Magnoliopsida</taxon>
        <taxon>eudicotyledons</taxon>
        <taxon>Gunneridae</taxon>
        <taxon>Pentapetalae</taxon>
        <taxon>rosids</taxon>
        <taxon>fabids</taxon>
        <taxon>Fabales</taxon>
        <taxon>Fabaceae</taxon>
        <taxon>Papilionoideae</taxon>
        <taxon>50 kb inversion clade</taxon>
        <taxon>NPAAA clade</taxon>
        <taxon>indigoferoid/millettioid clade</taxon>
        <taxon>Phaseoleae</taxon>
        <taxon>Flemingia</taxon>
    </lineage>
</organism>
<accession>A0ABD1MPJ2</accession>
<evidence type="ECO:0000313" key="1">
    <source>
        <dbReference type="EMBL" id="KAL2337443.1"/>
    </source>
</evidence>
<dbReference type="AlphaFoldDB" id="A0ABD1MPJ2"/>
<dbReference type="EMBL" id="JBGMDY010000004">
    <property type="protein sequence ID" value="KAL2337443.1"/>
    <property type="molecule type" value="Genomic_DNA"/>
</dbReference>
<name>A0ABD1MPJ2_9FABA</name>
<gene>
    <name evidence="1" type="ORF">Fmac_011889</name>
</gene>
<keyword evidence="2" id="KW-1185">Reference proteome</keyword>